<dbReference type="InterPro" id="IPR036477">
    <property type="entry name" value="Formyl_transf_N_sf"/>
</dbReference>
<organism evidence="3 4">
    <name type="scientific">Aquirufa nivalisilvae</name>
    <dbReference type="NCBI Taxonomy" id="2516557"/>
    <lineage>
        <taxon>Bacteria</taxon>
        <taxon>Pseudomonadati</taxon>
        <taxon>Bacteroidota</taxon>
        <taxon>Cytophagia</taxon>
        <taxon>Cytophagales</taxon>
        <taxon>Flectobacillaceae</taxon>
        <taxon>Aquirufa</taxon>
    </lineage>
</organism>
<dbReference type="KEGG" id="psez:HME7025_02500"/>
<dbReference type="InterPro" id="IPR005793">
    <property type="entry name" value="Formyl_trans_C"/>
</dbReference>
<sequence length="286" mass="32441">MRLGLLVSGGLGAEILIKIGEIHDIVFVFTDRHSLEILDYANLHSIPIFVGNPRNEKTSTFIKDKSIDVLVSVNYLYIIDNQLIGLPSKFAINIHGSLLPKYRGRTPHVWAIINNESETGITAHVIDEGCDTGPILEQIQVRIESEDTGNLILEKYKKLYFPILKDVLTKIESGSYQLTQQDDSLATYFGKRTPEDGQINWNWQRERIRNWVRAQAFPYPGAFSYLQGKKLIIDELVFAERGFHFDQPNGQIISVNPILVKTPNGVVQLKQVRSFDQTIHIGDILN</sequence>
<keyword evidence="4" id="KW-1185">Reference proteome</keyword>
<dbReference type="InterPro" id="IPR011034">
    <property type="entry name" value="Formyl_transferase-like_C_sf"/>
</dbReference>
<proteinExistence type="predicted"/>
<dbReference type="GO" id="GO:0005829">
    <property type="term" value="C:cytosol"/>
    <property type="evidence" value="ECO:0007669"/>
    <property type="project" value="TreeGrafter"/>
</dbReference>
<dbReference type="Pfam" id="PF00551">
    <property type="entry name" value="Formyl_trans_N"/>
    <property type="match status" value="1"/>
</dbReference>
<dbReference type="GO" id="GO:0004479">
    <property type="term" value="F:methionyl-tRNA formyltransferase activity"/>
    <property type="evidence" value="ECO:0007669"/>
    <property type="project" value="UniProtKB-EC"/>
</dbReference>
<dbReference type="Pfam" id="PF02911">
    <property type="entry name" value="Formyl_trans_C"/>
    <property type="match status" value="1"/>
</dbReference>
<evidence type="ECO:0000259" key="2">
    <source>
        <dbReference type="Pfam" id="PF02911"/>
    </source>
</evidence>
<evidence type="ECO:0000313" key="4">
    <source>
        <dbReference type="Proteomes" id="UP000245468"/>
    </source>
</evidence>
<dbReference type="EC" id="2.1.2.9" evidence="3"/>
<dbReference type="Proteomes" id="UP000245468">
    <property type="component" value="Chromosome"/>
</dbReference>
<name>A0A2S2DZA3_9BACT</name>
<dbReference type="SUPFAM" id="SSF50486">
    <property type="entry name" value="FMT C-terminal domain-like"/>
    <property type="match status" value="1"/>
</dbReference>
<feature type="domain" description="Formyl transferase C-terminal" evidence="2">
    <location>
        <begin position="193"/>
        <end position="274"/>
    </location>
</feature>
<keyword evidence="3" id="KW-0808">Transferase</keyword>
<dbReference type="Gene3D" id="3.40.50.12230">
    <property type="match status" value="1"/>
</dbReference>
<dbReference type="EMBL" id="CP029346">
    <property type="protein sequence ID" value="AWL10340.1"/>
    <property type="molecule type" value="Genomic_DNA"/>
</dbReference>
<dbReference type="PANTHER" id="PTHR11138:SF5">
    <property type="entry name" value="METHIONYL-TRNA FORMYLTRANSFERASE, MITOCHONDRIAL"/>
    <property type="match status" value="1"/>
</dbReference>
<dbReference type="OrthoDB" id="9802815at2"/>
<dbReference type="PANTHER" id="PTHR11138">
    <property type="entry name" value="METHIONYL-TRNA FORMYLTRANSFERASE"/>
    <property type="match status" value="1"/>
</dbReference>
<dbReference type="CDD" id="cd08369">
    <property type="entry name" value="FMT_core"/>
    <property type="match status" value="1"/>
</dbReference>
<dbReference type="InterPro" id="IPR002376">
    <property type="entry name" value="Formyl_transf_N"/>
</dbReference>
<dbReference type="AlphaFoldDB" id="A0A2S2DZA3"/>
<evidence type="ECO:0000259" key="1">
    <source>
        <dbReference type="Pfam" id="PF00551"/>
    </source>
</evidence>
<dbReference type="SUPFAM" id="SSF53328">
    <property type="entry name" value="Formyltransferase"/>
    <property type="match status" value="1"/>
</dbReference>
<gene>
    <name evidence="3" type="ORF">HME7025_02500</name>
</gene>
<accession>A0A2S2DZA3</accession>
<dbReference type="RefSeq" id="WP_109324547.1">
    <property type="nucleotide sequence ID" value="NZ_CP029346.1"/>
</dbReference>
<feature type="domain" description="Formyl transferase N-terminal" evidence="1">
    <location>
        <begin position="24"/>
        <end position="158"/>
    </location>
</feature>
<evidence type="ECO:0000313" key="3">
    <source>
        <dbReference type="EMBL" id="AWL10340.1"/>
    </source>
</evidence>
<reference evidence="4" key="1">
    <citation type="submission" date="2018-05" db="EMBL/GenBank/DDBJ databases">
        <title>Pseudarcicella sp. HME7025 Genome sequencing and assembly.</title>
        <authorList>
            <person name="Kim H."/>
            <person name="Kang H."/>
            <person name="Joh K."/>
        </authorList>
    </citation>
    <scope>NUCLEOTIDE SEQUENCE [LARGE SCALE GENOMIC DNA]</scope>
    <source>
        <strain evidence="4">HME7025</strain>
    </source>
</reference>
<protein>
    <submittedName>
        <fullName evidence="3">Methionyl-tRNA formyltransferase</fullName>
        <ecNumber evidence="3">2.1.2.9</ecNumber>
    </submittedName>
</protein>